<evidence type="ECO:0000259" key="1">
    <source>
        <dbReference type="PROSITE" id="PS50995"/>
    </source>
</evidence>
<sequence length="154" mass="16961">MKDRATLPDFDLGRFTPYRLAVAAERTSEELARQYRARFGISIPEWRVLVHLAQPLDGAETVSVRDIEARVAMEKSKVSRTASRLEAAGLIEKAVDAGDRRLVRLALTAKGRVLMAELLPLALAYQQEIEARLGEAFAGLESGLQALLTAVSDR</sequence>
<evidence type="ECO:0000313" key="3">
    <source>
        <dbReference type="Proteomes" id="UP000207598"/>
    </source>
</evidence>
<dbReference type="PRINTS" id="PR00598">
    <property type="entry name" value="HTHMARR"/>
</dbReference>
<dbReference type="InterPro" id="IPR036390">
    <property type="entry name" value="WH_DNA-bd_sf"/>
</dbReference>
<dbReference type="OrthoDB" id="8906692at2"/>
<dbReference type="PANTHER" id="PTHR33164:SF57">
    <property type="entry name" value="MARR-FAMILY TRANSCRIPTIONAL REGULATOR"/>
    <property type="match status" value="1"/>
</dbReference>
<organism evidence="2 3">
    <name type="scientific">Maliponia aquimaris</name>
    <dbReference type="NCBI Taxonomy" id="1673631"/>
    <lineage>
        <taxon>Bacteria</taxon>
        <taxon>Pseudomonadati</taxon>
        <taxon>Pseudomonadota</taxon>
        <taxon>Alphaproteobacteria</taxon>
        <taxon>Rhodobacterales</taxon>
        <taxon>Paracoccaceae</taxon>
        <taxon>Maliponia</taxon>
    </lineage>
</organism>
<dbReference type="Pfam" id="PF12802">
    <property type="entry name" value="MarR_2"/>
    <property type="match status" value="1"/>
</dbReference>
<dbReference type="SMART" id="SM00347">
    <property type="entry name" value="HTH_MARR"/>
    <property type="match status" value="1"/>
</dbReference>
<dbReference type="PANTHER" id="PTHR33164">
    <property type="entry name" value="TRANSCRIPTIONAL REGULATOR, MARR FAMILY"/>
    <property type="match status" value="1"/>
</dbReference>
<name>A0A238K214_9RHOB</name>
<feature type="domain" description="HTH marR-type" evidence="1">
    <location>
        <begin position="17"/>
        <end position="153"/>
    </location>
</feature>
<dbReference type="EMBL" id="FXYF01000002">
    <property type="protein sequence ID" value="SMX36951.1"/>
    <property type="molecule type" value="Genomic_DNA"/>
</dbReference>
<accession>A0A238K214</accession>
<evidence type="ECO:0000313" key="2">
    <source>
        <dbReference type="EMBL" id="SMX36951.1"/>
    </source>
</evidence>
<dbReference type="GO" id="GO:0003700">
    <property type="term" value="F:DNA-binding transcription factor activity"/>
    <property type="evidence" value="ECO:0007669"/>
    <property type="project" value="InterPro"/>
</dbReference>
<protein>
    <submittedName>
        <fullName evidence="2">MarR family protein</fullName>
    </submittedName>
</protein>
<reference evidence="2 3" key="1">
    <citation type="submission" date="2017-05" db="EMBL/GenBank/DDBJ databases">
        <authorList>
            <person name="Song R."/>
            <person name="Chenine A.L."/>
            <person name="Ruprecht R.M."/>
        </authorList>
    </citation>
    <scope>NUCLEOTIDE SEQUENCE [LARGE SCALE GENOMIC DNA]</scope>
    <source>
        <strain evidence="2 3">CECT 8898</strain>
    </source>
</reference>
<dbReference type="RefSeq" id="WP_094019971.1">
    <property type="nucleotide sequence ID" value="NZ_FXYF01000002.1"/>
</dbReference>
<dbReference type="InterPro" id="IPR036388">
    <property type="entry name" value="WH-like_DNA-bd_sf"/>
</dbReference>
<dbReference type="GO" id="GO:0006950">
    <property type="term" value="P:response to stress"/>
    <property type="evidence" value="ECO:0007669"/>
    <property type="project" value="TreeGrafter"/>
</dbReference>
<dbReference type="AlphaFoldDB" id="A0A238K214"/>
<dbReference type="InterPro" id="IPR039422">
    <property type="entry name" value="MarR/SlyA-like"/>
</dbReference>
<keyword evidence="3" id="KW-1185">Reference proteome</keyword>
<dbReference type="Gene3D" id="1.10.10.10">
    <property type="entry name" value="Winged helix-like DNA-binding domain superfamily/Winged helix DNA-binding domain"/>
    <property type="match status" value="1"/>
</dbReference>
<dbReference type="PROSITE" id="PS50995">
    <property type="entry name" value="HTH_MARR_2"/>
    <property type="match status" value="1"/>
</dbReference>
<gene>
    <name evidence="2" type="ORF">MAA8898_01128</name>
</gene>
<dbReference type="SUPFAM" id="SSF46785">
    <property type="entry name" value="Winged helix' DNA-binding domain"/>
    <property type="match status" value="1"/>
</dbReference>
<dbReference type="InterPro" id="IPR000835">
    <property type="entry name" value="HTH_MarR-typ"/>
</dbReference>
<proteinExistence type="predicted"/>
<dbReference type="Proteomes" id="UP000207598">
    <property type="component" value="Unassembled WGS sequence"/>
</dbReference>